<dbReference type="AlphaFoldDB" id="A0A0P9NIN0"/>
<dbReference type="PATRIC" id="fig|264450.4.peg.2211"/>
<organism evidence="1 2">
    <name type="scientific">Pseudomonas syringae pv. castaneae</name>
    <dbReference type="NCBI Taxonomy" id="264450"/>
    <lineage>
        <taxon>Bacteria</taxon>
        <taxon>Pseudomonadati</taxon>
        <taxon>Pseudomonadota</taxon>
        <taxon>Gammaproteobacteria</taxon>
        <taxon>Pseudomonadales</taxon>
        <taxon>Pseudomonadaceae</taxon>
        <taxon>Pseudomonas</taxon>
        <taxon>Pseudomonas syringae</taxon>
    </lineage>
</organism>
<proteinExistence type="predicted"/>
<protein>
    <submittedName>
        <fullName evidence="1">GntR family transcriptional regulator</fullName>
    </submittedName>
</protein>
<dbReference type="Proteomes" id="UP000050381">
    <property type="component" value="Unassembled WGS sequence"/>
</dbReference>
<evidence type="ECO:0000313" key="2">
    <source>
        <dbReference type="Proteomes" id="UP000050381"/>
    </source>
</evidence>
<reference evidence="1 2" key="1">
    <citation type="submission" date="2015-09" db="EMBL/GenBank/DDBJ databases">
        <title>Genome announcement of multiple Pseudomonas syringae strains.</title>
        <authorList>
            <person name="Thakur S."/>
            <person name="Wang P.W."/>
            <person name="Gong Y."/>
            <person name="Weir B.S."/>
            <person name="Guttman D.S."/>
        </authorList>
    </citation>
    <scope>NUCLEOTIDE SEQUENCE [LARGE SCALE GENOMIC DNA]</scope>
    <source>
        <strain evidence="1 2">ICMP9419</strain>
    </source>
</reference>
<gene>
    <name evidence="1" type="ORF">ALO79_200392</name>
</gene>
<dbReference type="EMBL" id="LJQD01000095">
    <property type="protein sequence ID" value="KPW98760.1"/>
    <property type="molecule type" value="Genomic_DNA"/>
</dbReference>
<sequence length="191" mass="20903">MGAAPSLADKSAAVGYAMHMDFLGRKAASQAPQLVSAWTADRDLTNPALPAFQVCVMLTKLQLNDLQQSLKLIVDAARKTQSSPKDFFQEIASASAYMSRDPSALRKGGNLADGGVLGEYLEGLPYRSKSLSMTQDLWLSLSVAEQEDFIDELDSKIRLYETFHNDLANWVRFGDAEPGDALYRVPLSTLP</sequence>
<comment type="caution">
    <text evidence="1">The sequence shown here is derived from an EMBL/GenBank/DDBJ whole genome shotgun (WGS) entry which is preliminary data.</text>
</comment>
<evidence type="ECO:0000313" key="1">
    <source>
        <dbReference type="EMBL" id="KPW98760.1"/>
    </source>
</evidence>
<accession>A0A0P9NIN0</accession>
<name>A0A0P9NIN0_PSESX</name>